<keyword evidence="1" id="KW-0732">Signal</keyword>
<organism evidence="2">
    <name type="scientific">Rhizophora mucronata</name>
    <name type="common">Asiatic mangrove</name>
    <dbReference type="NCBI Taxonomy" id="61149"/>
    <lineage>
        <taxon>Eukaryota</taxon>
        <taxon>Viridiplantae</taxon>
        <taxon>Streptophyta</taxon>
        <taxon>Embryophyta</taxon>
        <taxon>Tracheophyta</taxon>
        <taxon>Spermatophyta</taxon>
        <taxon>Magnoliopsida</taxon>
        <taxon>eudicotyledons</taxon>
        <taxon>Gunneridae</taxon>
        <taxon>Pentapetalae</taxon>
        <taxon>rosids</taxon>
        <taxon>fabids</taxon>
        <taxon>Malpighiales</taxon>
        <taxon>Rhizophoraceae</taxon>
        <taxon>Rhizophora</taxon>
    </lineage>
</organism>
<proteinExistence type="predicted"/>
<feature type="chain" id="PRO_5015166537" evidence="1">
    <location>
        <begin position="16"/>
        <end position="51"/>
    </location>
</feature>
<evidence type="ECO:0000256" key="1">
    <source>
        <dbReference type="SAM" id="SignalP"/>
    </source>
</evidence>
<dbReference type="EMBL" id="GGEC01012840">
    <property type="protein sequence ID" value="MBW93323.1"/>
    <property type="molecule type" value="Transcribed_RNA"/>
</dbReference>
<accession>A0A2P2JIM5</accession>
<feature type="signal peptide" evidence="1">
    <location>
        <begin position="1"/>
        <end position="15"/>
    </location>
</feature>
<dbReference type="AlphaFoldDB" id="A0A2P2JIM5"/>
<reference evidence="2" key="1">
    <citation type="submission" date="2018-02" db="EMBL/GenBank/DDBJ databases">
        <title>Rhizophora mucronata_Transcriptome.</title>
        <authorList>
            <person name="Meera S.P."/>
            <person name="Sreeshan A."/>
            <person name="Augustine A."/>
        </authorList>
    </citation>
    <scope>NUCLEOTIDE SEQUENCE</scope>
    <source>
        <tissue evidence="2">Leaf</tissue>
    </source>
</reference>
<name>A0A2P2JIM5_RHIMU</name>
<protein>
    <submittedName>
        <fullName evidence="2">Uncharacterized protein MANES_18G010300</fullName>
    </submittedName>
</protein>
<sequence length="51" mass="6103">MIHIYLIFFLLKLQADREGFIAIVMPKPADWLKVKAELLSLEEYRKLREGR</sequence>
<evidence type="ECO:0000313" key="2">
    <source>
        <dbReference type="EMBL" id="MBW93323.1"/>
    </source>
</evidence>